<reference evidence="9" key="2">
    <citation type="submission" date="2025-08" db="UniProtKB">
        <authorList>
            <consortium name="Ensembl"/>
        </authorList>
    </citation>
    <scope>IDENTIFICATION</scope>
</reference>
<feature type="domain" description="Ig-like" evidence="8">
    <location>
        <begin position="125"/>
        <end position="207"/>
    </location>
</feature>
<dbReference type="SUPFAM" id="SSF48726">
    <property type="entry name" value="Immunoglobulin"/>
    <property type="match status" value="1"/>
</dbReference>
<comment type="subcellular location">
    <subcellularLocation>
        <location evidence="1">Membrane</location>
    </subcellularLocation>
</comment>
<feature type="compositionally biased region" description="Basic and acidic residues" evidence="5">
    <location>
        <begin position="209"/>
        <end position="225"/>
    </location>
</feature>
<evidence type="ECO:0000256" key="3">
    <source>
        <dbReference type="ARBA" id="ARBA00023136"/>
    </source>
</evidence>
<keyword evidence="10" id="KW-1185">Reference proteome</keyword>
<dbReference type="PANTHER" id="PTHR12080">
    <property type="entry name" value="SIGNALING LYMPHOCYTIC ACTIVATION MOLECULE"/>
    <property type="match status" value="1"/>
</dbReference>
<evidence type="ECO:0000259" key="8">
    <source>
        <dbReference type="PROSITE" id="PS50835"/>
    </source>
</evidence>
<keyword evidence="2 7" id="KW-0732">Signal</keyword>
<dbReference type="PANTHER" id="PTHR12080:SF48">
    <property type="entry name" value="IMMUNOGLOBULIN SUBTYPE DOMAIN-CONTAINING PROTEIN"/>
    <property type="match status" value="1"/>
</dbReference>
<feature type="region of interest" description="Disordered" evidence="5">
    <location>
        <begin position="201"/>
        <end position="232"/>
    </location>
</feature>
<evidence type="ECO:0000256" key="6">
    <source>
        <dbReference type="SAM" id="Phobius"/>
    </source>
</evidence>
<dbReference type="InterPro" id="IPR013783">
    <property type="entry name" value="Ig-like_fold"/>
</dbReference>
<name>A0A673CIG7_9TELE</name>
<dbReference type="Pfam" id="PF07686">
    <property type="entry name" value="V-set"/>
    <property type="match status" value="1"/>
</dbReference>
<dbReference type="InterPro" id="IPR007110">
    <property type="entry name" value="Ig-like_dom"/>
</dbReference>
<feature type="chain" id="PRO_5025414728" evidence="7">
    <location>
        <begin position="19"/>
        <end position="272"/>
    </location>
</feature>
<reference evidence="9" key="1">
    <citation type="submission" date="2019-06" db="EMBL/GenBank/DDBJ databases">
        <authorList>
            <consortium name="Wellcome Sanger Institute Data Sharing"/>
        </authorList>
    </citation>
    <scope>NUCLEOTIDE SEQUENCE [LARGE SCALE GENOMIC DNA]</scope>
</reference>
<evidence type="ECO:0000256" key="2">
    <source>
        <dbReference type="ARBA" id="ARBA00022729"/>
    </source>
</evidence>
<keyword evidence="4" id="KW-0325">Glycoprotein</keyword>
<dbReference type="Gene3D" id="2.60.40.10">
    <property type="entry name" value="Immunoglobulins"/>
    <property type="match status" value="1"/>
</dbReference>
<dbReference type="AlphaFoldDB" id="A0A673CIG7"/>
<dbReference type="Proteomes" id="UP000472271">
    <property type="component" value="Chromosome 18"/>
</dbReference>
<dbReference type="FunCoup" id="A0A673CIG7">
    <property type="interactions" value="15"/>
</dbReference>
<dbReference type="InParanoid" id="A0A673CIG7"/>
<evidence type="ECO:0000256" key="4">
    <source>
        <dbReference type="ARBA" id="ARBA00023180"/>
    </source>
</evidence>
<feature type="signal peptide" evidence="7">
    <location>
        <begin position="1"/>
        <end position="18"/>
    </location>
</feature>
<feature type="transmembrane region" description="Helical" evidence="6">
    <location>
        <begin position="239"/>
        <end position="259"/>
    </location>
</feature>
<dbReference type="Ensembl" id="ENSSORT00005053699.1">
    <property type="protein sequence ID" value="ENSSORP00005052452.1"/>
    <property type="gene ID" value="ENSSORG00005023633.1"/>
</dbReference>
<dbReference type="InterPro" id="IPR036179">
    <property type="entry name" value="Ig-like_dom_sf"/>
</dbReference>
<keyword evidence="3 6" id="KW-0472">Membrane</keyword>
<proteinExistence type="predicted"/>
<keyword evidence="6" id="KW-0812">Transmembrane</keyword>
<evidence type="ECO:0000256" key="7">
    <source>
        <dbReference type="SAM" id="SignalP"/>
    </source>
</evidence>
<protein>
    <submittedName>
        <fullName evidence="9">Uncharacterized LOC115438255</fullName>
    </submittedName>
</protein>
<reference evidence="9" key="3">
    <citation type="submission" date="2025-09" db="UniProtKB">
        <authorList>
            <consortium name="Ensembl"/>
        </authorList>
    </citation>
    <scope>IDENTIFICATION</scope>
</reference>
<sequence length="272" mass="30814">MRLLVTCITLFQVALAEALTEVHEYVGESVTLPSGADPLWQLSSIKWSIFTNTTLIATYSNQKINVNRFYRYRGRLQLNDSTGDLTILNLTRDDAILYTVDLFNTKKKNSVNKIKLAVKQHLQKPNIEIVSRTFNKDSCWIGLHCDSTDEGVSFSWKLDAQVKTFNCCHDGKSAFVLVQLNKMQHAEFTCTSSRNTEEYTSSNTTVSCEEEKPEPKPHPEPKTKPEPVTPPPTHRNRDYVFFLGGLIVGCLVVILGYYLKRKVSTTELTISN</sequence>
<dbReference type="GO" id="GO:0016020">
    <property type="term" value="C:membrane"/>
    <property type="evidence" value="ECO:0007669"/>
    <property type="project" value="UniProtKB-SubCell"/>
</dbReference>
<evidence type="ECO:0000256" key="1">
    <source>
        <dbReference type="ARBA" id="ARBA00004370"/>
    </source>
</evidence>
<dbReference type="OrthoDB" id="8958824at2759"/>
<organism evidence="9 10">
    <name type="scientific">Sphaeramia orbicularis</name>
    <name type="common">orbiculate cardinalfish</name>
    <dbReference type="NCBI Taxonomy" id="375764"/>
    <lineage>
        <taxon>Eukaryota</taxon>
        <taxon>Metazoa</taxon>
        <taxon>Chordata</taxon>
        <taxon>Craniata</taxon>
        <taxon>Vertebrata</taxon>
        <taxon>Euteleostomi</taxon>
        <taxon>Actinopterygii</taxon>
        <taxon>Neopterygii</taxon>
        <taxon>Teleostei</taxon>
        <taxon>Neoteleostei</taxon>
        <taxon>Acanthomorphata</taxon>
        <taxon>Gobiaria</taxon>
        <taxon>Kurtiformes</taxon>
        <taxon>Apogonoidei</taxon>
        <taxon>Apogonidae</taxon>
        <taxon>Apogoninae</taxon>
        <taxon>Sphaeramia</taxon>
    </lineage>
</organism>
<gene>
    <name evidence="9" type="primary">si:cabz01074946.1</name>
</gene>
<dbReference type="InterPro" id="IPR013106">
    <property type="entry name" value="Ig_V-set"/>
</dbReference>
<evidence type="ECO:0000313" key="9">
    <source>
        <dbReference type="Ensembl" id="ENSSORP00005052452.1"/>
    </source>
</evidence>
<dbReference type="PROSITE" id="PS50835">
    <property type="entry name" value="IG_LIKE"/>
    <property type="match status" value="1"/>
</dbReference>
<keyword evidence="6" id="KW-1133">Transmembrane helix</keyword>
<evidence type="ECO:0000256" key="5">
    <source>
        <dbReference type="SAM" id="MobiDB-lite"/>
    </source>
</evidence>
<evidence type="ECO:0000313" key="10">
    <source>
        <dbReference type="Proteomes" id="UP000472271"/>
    </source>
</evidence>
<accession>A0A673CIG7</accession>
<dbReference type="InterPro" id="IPR015631">
    <property type="entry name" value="CD2/SLAM_rcpt"/>
</dbReference>